<dbReference type="Pfam" id="PF07729">
    <property type="entry name" value="FCD"/>
    <property type="match status" value="1"/>
</dbReference>
<keyword evidence="2 5" id="KW-0238">DNA-binding</keyword>
<evidence type="ECO:0000256" key="1">
    <source>
        <dbReference type="ARBA" id="ARBA00023015"/>
    </source>
</evidence>
<organism evidence="5 6">
    <name type="scientific">Leucobacter komagatae</name>
    <dbReference type="NCBI Taxonomy" id="55969"/>
    <lineage>
        <taxon>Bacteria</taxon>
        <taxon>Bacillati</taxon>
        <taxon>Actinomycetota</taxon>
        <taxon>Actinomycetes</taxon>
        <taxon>Micrococcales</taxon>
        <taxon>Microbacteriaceae</taxon>
        <taxon>Leucobacter</taxon>
    </lineage>
</organism>
<dbReference type="STRING" id="55969.SD72_14775"/>
<evidence type="ECO:0000256" key="2">
    <source>
        <dbReference type="ARBA" id="ARBA00023125"/>
    </source>
</evidence>
<evidence type="ECO:0000313" key="6">
    <source>
        <dbReference type="Proteomes" id="UP000319094"/>
    </source>
</evidence>
<evidence type="ECO:0000313" key="5">
    <source>
        <dbReference type="EMBL" id="TQL44048.1"/>
    </source>
</evidence>
<dbReference type="AlphaFoldDB" id="A0A542Y7H1"/>
<dbReference type="GO" id="GO:0003700">
    <property type="term" value="F:DNA-binding transcription factor activity"/>
    <property type="evidence" value="ECO:0007669"/>
    <property type="project" value="InterPro"/>
</dbReference>
<keyword evidence="1" id="KW-0805">Transcription regulation</keyword>
<dbReference type="OrthoDB" id="8680240at2"/>
<dbReference type="PROSITE" id="PS50949">
    <property type="entry name" value="HTH_GNTR"/>
    <property type="match status" value="1"/>
</dbReference>
<gene>
    <name evidence="5" type="ORF">FB468_2087</name>
</gene>
<dbReference type="PANTHER" id="PTHR43537">
    <property type="entry name" value="TRANSCRIPTIONAL REGULATOR, GNTR FAMILY"/>
    <property type="match status" value="1"/>
</dbReference>
<keyword evidence="3" id="KW-0804">Transcription</keyword>
<dbReference type="CDD" id="cd07377">
    <property type="entry name" value="WHTH_GntR"/>
    <property type="match status" value="1"/>
</dbReference>
<evidence type="ECO:0000259" key="4">
    <source>
        <dbReference type="PROSITE" id="PS50949"/>
    </source>
</evidence>
<reference evidence="5 6" key="1">
    <citation type="submission" date="2019-06" db="EMBL/GenBank/DDBJ databases">
        <title>Sequencing the genomes of 1000 actinobacteria strains.</title>
        <authorList>
            <person name="Klenk H.-P."/>
        </authorList>
    </citation>
    <scope>NUCLEOTIDE SEQUENCE [LARGE SCALE GENOMIC DNA]</scope>
    <source>
        <strain evidence="5 6">DSM 8803</strain>
    </source>
</reference>
<dbReference type="RefSeq" id="WP_141887276.1">
    <property type="nucleotide sequence ID" value="NZ_BAAAUY010000019.1"/>
</dbReference>
<dbReference type="SUPFAM" id="SSF48008">
    <property type="entry name" value="GntR ligand-binding domain-like"/>
    <property type="match status" value="1"/>
</dbReference>
<dbReference type="Gene3D" id="1.20.120.530">
    <property type="entry name" value="GntR ligand-binding domain-like"/>
    <property type="match status" value="1"/>
</dbReference>
<dbReference type="GO" id="GO:0003677">
    <property type="term" value="F:DNA binding"/>
    <property type="evidence" value="ECO:0007669"/>
    <property type="project" value="UniProtKB-KW"/>
</dbReference>
<sequence length="245" mass="27539">MASNPDHSQADPHASASVYELIRSRVLREEIPPNARINIDALARELEVSSTPVREALRQLQGDNLVVQEPGRGYRTTPILNAAELRELFEFRLLVEPWAAKIAAMDRLQNPGYVLEREIADITDLIGRQSDIRYELMDHDIRFHDAILRSTSNEVVRTAYAQTHCHLHAFRLHPGERTGEFTVAEHRVIHAAIRGHEPEAAEQAMRDHLTAAYLRFEVAHGVNSGAPYLPGTHEDRPAATTSLSL</sequence>
<dbReference type="SMART" id="SM00345">
    <property type="entry name" value="HTH_GNTR"/>
    <property type="match status" value="1"/>
</dbReference>
<evidence type="ECO:0000256" key="3">
    <source>
        <dbReference type="ARBA" id="ARBA00023163"/>
    </source>
</evidence>
<keyword evidence="6" id="KW-1185">Reference proteome</keyword>
<feature type="domain" description="HTH gntR-type" evidence="4">
    <location>
        <begin position="12"/>
        <end position="79"/>
    </location>
</feature>
<dbReference type="InterPro" id="IPR008920">
    <property type="entry name" value="TF_FadR/GntR_C"/>
</dbReference>
<dbReference type="InterPro" id="IPR036388">
    <property type="entry name" value="WH-like_DNA-bd_sf"/>
</dbReference>
<dbReference type="SMART" id="SM00895">
    <property type="entry name" value="FCD"/>
    <property type="match status" value="1"/>
</dbReference>
<dbReference type="EMBL" id="VFON01000001">
    <property type="protein sequence ID" value="TQL44048.1"/>
    <property type="molecule type" value="Genomic_DNA"/>
</dbReference>
<protein>
    <submittedName>
        <fullName evidence="5">DNA-binding GntR family transcriptional regulator</fullName>
    </submittedName>
</protein>
<dbReference type="Gene3D" id="1.10.10.10">
    <property type="entry name" value="Winged helix-like DNA-binding domain superfamily/Winged helix DNA-binding domain"/>
    <property type="match status" value="1"/>
</dbReference>
<dbReference type="InterPro" id="IPR000524">
    <property type="entry name" value="Tscrpt_reg_HTH_GntR"/>
</dbReference>
<dbReference type="Proteomes" id="UP000319094">
    <property type="component" value="Unassembled WGS sequence"/>
</dbReference>
<accession>A0A542Y7H1</accession>
<dbReference type="SUPFAM" id="SSF46785">
    <property type="entry name" value="Winged helix' DNA-binding domain"/>
    <property type="match status" value="1"/>
</dbReference>
<dbReference type="Pfam" id="PF00392">
    <property type="entry name" value="GntR"/>
    <property type="match status" value="1"/>
</dbReference>
<proteinExistence type="predicted"/>
<dbReference type="InterPro" id="IPR036390">
    <property type="entry name" value="WH_DNA-bd_sf"/>
</dbReference>
<dbReference type="InterPro" id="IPR011711">
    <property type="entry name" value="GntR_C"/>
</dbReference>
<dbReference type="PANTHER" id="PTHR43537:SF45">
    <property type="entry name" value="GNTR FAMILY REGULATORY PROTEIN"/>
    <property type="match status" value="1"/>
</dbReference>
<comment type="caution">
    <text evidence="5">The sequence shown here is derived from an EMBL/GenBank/DDBJ whole genome shotgun (WGS) entry which is preliminary data.</text>
</comment>
<name>A0A542Y7H1_9MICO</name>